<dbReference type="GO" id="GO:0071555">
    <property type="term" value="P:cell wall organization"/>
    <property type="evidence" value="ECO:0007669"/>
    <property type="project" value="UniProtKB-KW"/>
</dbReference>
<name>A0A2H0V4S6_9BACT</name>
<evidence type="ECO:0000259" key="17">
    <source>
        <dbReference type="PROSITE" id="PS51387"/>
    </source>
</evidence>
<keyword evidence="10 16" id="KW-0133">Cell shape</keyword>
<evidence type="ECO:0000256" key="6">
    <source>
        <dbReference type="ARBA" id="ARBA00022618"/>
    </source>
</evidence>
<dbReference type="Proteomes" id="UP000229901">
    <property type="component" value="Unassembled WGS sequence"/>
</dbReference>
<evidence type="ECO:0000256" key="1">
    <source>
        <dbReference type="ARBA" id="ARBA00001974"/>
    </source>
</evidence>
<comment type="similarity">
    <text evidence="16">Belongs to the MurB family.</text>
</comment>
<dbReference type="Gene3D" id="3.30.43.10">
    <property type="entry name" value="Uridine Diphospho-n-acetylenolpyruvylglucosamine Reductase, domain 2"/>
    <property type="match status" value="1"/>
</dbReference>
<dbReference type="EC" id="1.3.1.98" evidence="16"/>
<dbReference type="GO" id="GO:0008360">
    <property type="term" value="P:regulation of cell shape"/>
    <property type="evidence" value="ECO:0007669"/>
    <property type="project" value="UniProtKB-KW"/>
</dbReference>
<comment type="function">
    <text evidence="2 16">Cell wall formation.</text>
</comment>
<feature type="active site" evidence="16">
    <location>
        <position position="171"/>
    </location>
</feature>
<dbReference type="GO" id="GO:0071949">
    <property type="term" value="F:FAD binding"/>
    <property type="evidence" value="ECO:0007669"/>
    <property type="project" value="InterPro"/>
</dbReference>
<accession>A0A2H0V4S6</accession>
<keyword evidence="13 16" id="KW-0131">Cell cycle</keyword>
<dbReference type="GO" id="GO:0051301">
    <property type="term" value="P:cell division"/>
    <property type="evidence" value="ECO:0007669"/>
    <property type="project" value="UniProtKB-KW"/>
</dbReference>
<evidence type="ECO:0000256" key="11">
    <source>
        <dbReference type="ARBA" id="ARBA00022984"/>
    </source>
</evidence>
<dbReference type="NCBIfam" id="TIGR00179">
    <property type="entry name" value="murB"/>
    <property type="match status" value="1"/>
</dbReference>
<evidence type="ECO:0000256" key="8">
    <source>
        <dbReference type="ARBA" id="ARBA00022827"/>
    </source>
</evidence>
<comment type="caution">
    <text evidence="18">The sequence shown here is derived from an EMBL/GenBank/DDBJ whole genome shotgun (WGS) entry which is preliminary data.</text>
</comment>
<dbReference type="PROSITE" id="PS51387">
    <property type="entry name" value="FAD_PCMH"/>
    <property type="match status" value="1"/>
</dbReference>
<keyword evidence="6 16" id="KW-0132">Cell division</keyword>
<dbReference type="GO" id="GO:0005829">
    <property type="term" value="C:cytosol"/>
    <property type="evidence" value="ECO:0007669"/>
    <property type="project" value="TreeGrafter"/>
</dbReference>
<dbReference type="GO" id="GO:0009252">
    <property type="term" value="P:peptidoglycan biosynthetic process"/>
    <property type="evidence" value="ECO:0007669"/>
    <property type="project" value="UniProtKB-UniRule"/>
</dbReference>
<evidence type="ECO:0000313" key="19">
    <source>
        <dbReference type="Proteomes" id="UP000229901"/>
    </source>
</evidence>
<keyword evidence="12 16" id="KW-0560">Oxidoreductase</keyword>
<evidence type="ECO:0000256" key="4">
    <source>
        <dbReference type="ARBA" id="ARBA00004752"/>
    </source>
</evidence>
<dbReference type="PANTHER" id="PTHR21071">
    <property type="entry name" value="UDP-N-ACETYLENOLPYRUVOYLGLUCOSAMINE REDUCTASE"/>
    <property type="match status" value="1"/>
</dbReference>
<dbReference type="InterPro" id="IPR011601">
    <property type="entry name" value="MurB_C"/>
</dbReference>
<dbReference type="InterPro" id="IPR036635">
    <property type="entry name" value="MurB_C_sf"/>
</dbReference>
<dbReference type="PANTHER" id="PTHR21071:SF4">
    <property type="entry name" value="UDP-N-ACETYLENOLPYRUVOYLGLUCOSAMINE REDUCTASE"/>
    <property type="match status" value="1"/>
</dbReference>
<dbReference type="NCBIfam" id="NF010480">
    <property type="entry name" value="PRK13905.1"/>
    <property type="match status" value="1"/>
</dbReference>
<protein>
    <recommendedName>
        <fullName evidence="16">UDP-N-acetylenolpyruvoylglucosamine reductase</fullName>
        <ecNumber evidence="16">1.3.1.98</ecNumber>
    </recommendedName>
    <alternativeName>
        <fullName evidence="16">UDP-N-acetylmuramate dehydrogenase</fullName>
    </alternativeName>
</protein>
<comment type="subcellular location">
    <subcellularLocation>
        <location evidence="3 16">Cytoplasm</location>
    </subcellularLocation>
</comment>
<evidence type="ECO:0000256" key="16">
    <source>
        <dbReference type="HAMAP-Rule" id="MF_00037"/>
    </source>
</evidence>
<evidence type="ECO:0000313" key="18">
    <source>
        <dbReference type="EMBL" id="PIR94078.1"/>
    </source>
</evidence>
<dbReference type="Pfam" id="PF02873">
    <property type="entry name" value="MurB_C"/>
    <property type="match status" value="1"/>
</dbReference>
<reference evidence="19" key="1">
    <citation type="submission" date="2017-09" db="EMBL/GenBank/DDBJ databases">
        <title>Depth-based differentiation of microbial function through sediment-hosted aquifers and enrichment of novel symbionts in the deep terrestrial subsurface.</title>
        <authorList>
            <person name="Probst A.J."/>
            <person name="Ladd B."/>
            <person name="Jarett J.K."/>
            <person name="Geller-Mcgrath D.E."/>
            <person name="Sieber C.M.K."/>
            <person name="Emerson J.B."/>
            <person name="Anantharaman K."/>
            <person name="Thomas B.C."/>
            <person name="Malmstrom R."/>
            <person name="Stieglmeier M."/>
            <person name="Klingl A."/>
            <person name="Woyke T."/>
            <person name="Ryan C.M."/>
            <person name="Banfield J.F."/>
        </authorList>
    </citation>
    <scope>NUCLEOTIDE SEQUENCE [LARGE SCALE GENOMIC DNA]</scope>
</reference>
<evidence type="ECO:0000256" key="3">
    <source>
        <dbReference type="ARBA" id="ARBA00004496"/>
    </source>
</evidence>
<gene>
    <name evidence="16" type="primary">murB</name>
    <name evidence="18" type="ORF">COT97_03260</name>
</gene>
<dbReference type="InterPro" id="IPR016166">
    <property type="entry name" value="FAD-bd_PCMH"/>
</dbReference>
<dbReference type="EMBL" id="PFAP01000020">
    <property type="protein sequence ID" value="PIR94078.1"/>
    <property type="molecule type" value="Genomic_DNA"/>
</dbReference>
<dbReference type="InterPro" id="IPR006094">
    <property type="entry name" value="Oxid_FAD_bind_N"/>
</dbReference>
<evidence type="ECO:0000256" key="7">
    <source>
        <dbReference type="ARBA" id="ARBA00022630"/>
    </source>
</evidence>
<dbReference type="InterPro" id="IPR016167">
    <property type="entry name" value="FAD-bd_PCMH_sub1"/>
</dbReference>
<dbReference type="Gene3D" id="3.90.78.10">
    <property type="entry name" value="UDP-N-acetylenolpyruvoylglucosamine reductase, C-terminal domain"/>
    <property type="match status" value="1"/>
</dbReference>
<dbReference type="Gene3D" id="3.30.465.10">
    <property type="match status" value="1"/>
</dbReference>
<evidence type="ECO:0000256" key="14">
    <source>
        <dbReference type="ARBA" id="ARBA00023316"/>
    </source>
</evidence>
<evidence type="ECO:0000256" key="9">
    <source>
        <dbReference type="ARBA" id="ARBA00022857"/>
    </source>
</evidence>
<dbReference type="HAMAP" id="MF_00037">
    <property type="entry name" value="MurB"/>
    <property type="match status" value="1"/>
</dbReference>
<evidence type="ECO:0000256" key="15">
    <source>
        <dbReference type="ARBA" id="ARBA00048914"/>
    </source>
</evidence>
<dbReference type="GO" id="GO:0008762">
    <property type="term" value="F:UDP-N-acetylmuramate dehydrogenase activity"/>
    <property type="evidence" value="ECO:0007669"/>
    <property type="project" value="UniProtKB-UniRule"/>
</dbReference>
<proteinExistence type="inferred from homology"/>
<evidence type="ECO:0000256" key="12">
    <source>
        <dbReference type="ARBA" id="ARBA00023002"/>
    </source>
</evidence>
<organism evidence="18 19">
    <name type="scientific">Candidatus Falkowbacteria bacterium CG10_big_fil_rev_8_21_14_0_10_39_11</name>
    <dbReference type="NCBI Taxonomy" id="1974565"/>
    <lineage>
        <taxon>Bacteria</taxon>
        <taxon>Candidatus Falkowiibacteriota</taxon>
    </lineage>
</organism>
<dbReference type="Pfam" id="PF01565">
    <property type="entry name" value="FAD_binding_4"/>
    <property type="match status" value="1"/>
</dbReference>
<evidence type="ECO:0000256" key="5">
    <source>
        <dbReference type="ARBA" id="ARBA00022490"/>
    </source>
</evidence>
<keyword evidence="14 16" id="KW-0961">Cell wall biogenesis/degradation</keyword>
<keyword evidence="7 16" id="KW-0285">Flavoprotein</keyword>
<comment type="cofactor">
    <cofactor evidence="1 16">
        <name>FAD</name>
        <dbReference type="ChEBI" id="CHEBI:57692"/>
    </cofactor>
</comment>
<dbReference type="SUPFAM" id="SSF56176">
    <property type="entry name" value="FAD-binding/transporter-associated domain-like"/>
    <property type="match status" value="1"/>
</dbReference>
<evidence type="ECO:0000256" key="2">
    <source>
        <dbReference type="ARBA" id="ARBA00003921"/>
    </source>
</evidence>
<comment type="catalytic activity">
    <reaction evidence="15 16">
        <text>UDP-N-acetyl-alpha-D-muramate + NADP(+) = UDP-N-acetyl-3-O-(1-carboxyvinyl)-alpha-D-glucosamine + NADPH + H(+)</text>
        <dbReference type="Rhea" id="RHEA:12248"/>
        <dbReference type="ChEBI" id="CHEBI:15378"/>
        <dbReference type="ChEBI" id="CHEBI:57783"/>
        <dbReference type="ChEBI" id="CHEBI:58349"/>
        <dbReference type="ChEBI" id="CHEBI:68483"/>
        <dbReference type="ChEBI" id="CHEBI:70757"/>
        <dbReference type="EC" id="1.3.1.98"/>
    </reaction>
</comment>
<sequence>MLDKLKQKYNLEFKANEPLAPYTTFKIGGPAKYFVEVKNKDELKAALQAATENQLKFFMLGGGSNILISDDGFDGLVIRSIPGECQFDGEAAVCFAGNNWPQFVQSTIKNGLEGLEFSGNIPGTVGGAVRGNAGAYGQGVGDFVTKVMAVDLSHGGEFKELTYDDCQFEYRESLFKKNLDLMIAEVTFKLKPATKNQAELLKQVHEEGQTRCAKQPLKYPSAGCSFKNVIYTDELSQYKDWETHGKLPAARFIESAGLKGKQIGGAKISDEHTNFIINVDHASASDVVQLISLVKMKVRDEYGVQLEEEVQYVGFN</sequence>
<feature type="domain" description="FAD-binding PCMH-type" evidence="17">
    <location>
        <begin position="26"/>
        <end position="193"/>
    </location>
</feature>
<feature type="active site" evidence="16">
    <location>
        <position position="309"/>
    </location>
</feature>
<feature type="active site" description="Proton donor" evidence="16">
    <location>
        <position position="224"/>
    </location>
</feature>
<keyword evidence="9 16" id="KW-0521">NADP</keyword>
<dbReference type="UniPathway" id="UPA00219"/>
<keyword evidence="5 16" id="KW-0963">Cytoplasm</keyword>
<dbReference type="InterPro" id="IPR036318">
    <property type="entry name" value="FAD-bd_PCMH-like_sf"/>
</dbReference>
<dbReference type="AlphaFoldDB" id="A0A2H0V4S6"/>
<dbReference type="InterPro" id="IPR003170">
    <property type="entry name" value="MurB"/>
</dbReference>
<evidence type="ECO:0000256" key="10">
    <source>
        <dbReference type="ARBA" id="ARBA00022960"/>
    </source>
</evidence>
<keyword evidence="11 16" id="KW-0573">Peptidoglycan synthesis</keyword>
<dbReference type="SUPFAM" id="SSF56194">
    <property type="entry name" value="Uridine diphospho-N-Acetylenolpyruvylglucosamine reductase, MurB, C-terminal domain"/>
    <property type="match status" value="1"/>
</dbReference>
<keyword evidence="8 16" id="KW-0274">FAD</keyword>
<evidence type="ECO:0000256" key="13">
    <source>
        <dbReference type="ARBA" id="ARBA00023306"/>
    </source>
</evidence>
<dbReference type="InterPro" id="IPR016169">
    <property type="entry name" value="FAD-bd_PCMH_sub2"/>
</dbReference>
<comment type="pathway">
    <text evidence="4 16">Cell wall biogenesis; peptidoglycan biosynthesis.</text>
</comment>